<dbReference type="GO" id="GO:0004252">
    <property type="term" value="F:serine-type endopeptidase activity"/>
    <property type="evidence" value="ECO:0007669"/>
    <property type="project" value="InterPro"/>
</dbReference>
<evidence type="ECO:0000256" key="5">
    <source>
        <dbReference type="SAM" id="SignalP"/>
    </source>
</evidence>
<feature type="domain" description="Peptidase S1" evidence="6">
    <location>
        <begin position="75"/>
        <end position="281"/>
    </location>
</feature>
<feature type="chain" id="PRO_5037516783" evidence="5">
    <location>
        <begin position="20"/>
        <end position="288"/>
    </location>
</feature>
<keyword evidence="4" id="KW-1015">Disulfide bond</keyword>
<evidence type="ECO:0000256" key="1">
    <source>
        <dbReference type="ARBA" id="ARBA00022670"/>
    </source>
</evidence>
<dbReference type="SUPFAM" id="SSF50494">
    <property type="entry name" value="Trypsin-like serine proteases"/>
    <property type="match status" value="1"/>
</dbReference>
<protein>
    <submittedName>
        <fullName evidence="8">Peptidase S1 domain-containing protein</fullName>
    </submittedName>
</protein>
<dbReference type="PROSITE" id="PS50240">
    <property type="entry name" value="TRYPSIN_DOM"/>
    <property type="match status" value="1"/>
</dbReference>
<sequence length="288" mass="32013">MQGLILFVLLCWFGYTVNGKVYDVDYKPAMPLKLNLTEERFAKIKKDLDRDIEENLIMDTYMKGLKIRNITDARVMGGTDAVLSEALFFCQIFNFNKDGSYTICGGAAIAKRFIVSSSHCFNKEDSLQKIKIRIGTTKLGKGGHIGIKKIITHDSEALALLLTEDEIESGNRVGLASRAERLGEIGTFFGFGISGFLNSHVQLPTTLQKTTIVMKGTIGHRPHLFVTSGNLKEGDSGGAVIWKEHRTNVIGGIYCGPDQKDNISIFLRAKDFETWINDQMAMALHDEL</sequence>
<dbReference type="AlphaFoldDB" id="A0A914MMM9"/>
<keyword evidence="2" id="KW-0378">Hydrolase</keyword>
<dbReference type="GO" id="GO:0006508">
    <property type="term" value="P:proteolysis"/>
    <property type="evidence" value="ECO:0007669"/>
    <property type="project" value="UniProtKB-KW"/>
</dbReference>
<dbReference type="InterPro" id="IPR043504">
    <property type="entry name" value="Peptidase_S1_PA_chymotrypsin"/>
</dbReference>
<dbReference type="Pfam" id="PF00089">
    <property type="entry name" value="Trypsin"/>
    <property type="match status" value="1"/>
</dbReference>
<evidence type="ECO:0000313" key="8">
    <source>
        <dbReference type="WBParaSite" id="Minc3s01768g26153"/>
    </source>
</evidence>
<evidence type="ECO:0000313" key="7">
    <source>
        <dbReference type="Proteomes" id="UP000887563"/>
    </source>
</evidence>
<dbReference type="InterPro" id="IPR001254">
    <property type="entry name" value="Trypsin_dom"/>
</dbReference>
<dbReference type="Gene3D" id="2.40.10.10">
    <property type="entry name" value="Trypsin-like serine proteases"/>
    <property type="match status" value="1"/>
</dbReference>
<dbReference type="SMART" id="SM00020">
    <property type="entry name" value="Tryp_SPc"/>
    <property type="match status" value="1"/>
</dbReference>
<organism evidence="7 8">
    <name type="scientific">Meloidogyne incognita</name>
    <name type="common">Southern root-knot nematode worm</name>
    <name type="synonym">Oxyuris incognita</name>
    <dbReference type="NCBI Taxonomy" id="6306"/>
    <lineage>
        <taxon>Eukaryota</taxon>
        <taxon>Metazoa</taxon>
        <taxon>Ecdysozoa</taxon>
        <taxon>Nematoda</taxon>
        <taxon>Chromadorea</taxon>
        <taxon>Rhabditida</taxon>
        <taxon>Tylenchina</taxon>
        <taxon>Tylenchomorpha</taxon>
        <taxon>Tylenchoidea</taxon>
        <taxon>Meloidogynidae</taxon>
        <taxon>Meloidogyninae</taxon>
        <taxon>Meloidogyne</taxon>
        <taxon>Meloidogyne incognita group</taxon>
    </lineage>
</organism>
<evidence type="ECO:0000259" key="6">
    <source>
        <dbReference type="PROSITE" id="PS50240"/>
    </source>
</evidence>
<proteinExistence type="predicted"/>
<evidence type="ECO:0000256" key="2">
    <source>
        <dbReference type="ARBA" id="ARBA00022801"/>
    </source>
</evidence>
<dbReference type="Proteomes" id="UP000887563">
    <property type="component" value="Unplaced"/>
</dbReference>
<name>A0A914MMM9_MELIC</name>
<dbReference type="PANTHER" id="PTHR24276:SF94">
    <property type="entry name" value="AT20289P-RELATED"/>
    <property type="match status" value="1"/>
</dbReference>
<evidence type="ECO:0000256" key="3">
    <source>
        <dbReference type="ARBA" id="ARBA00022825"/>
    </source>
</evidence>
<dbReference type="InterPro" id="IPR050430">
    <property type="entry name" value="Peptidase_S1"/>
</dbReference>
<reference evidence="8" key="1">
    <citation type="submission" date="2022-11" db="UniProtKB">
        <authorList>
            <consortium name="WormBaseParasite"/>
        </authorList>
    </citation>
    <scope>IDENTIFICATION</scope>
</reference>
<evidence type="ECO:0000256" key="4">
    <source>
        <dbReference type="ARBA" id="ARBA00023157"/>
    </source>
</evidence>
<feature type="signal peptide" evidence="5">
    <location>
        <begin position="1"/>
        <end position="19"/>
    </location>
</feature>
<dbReference type="PANTHER" id="PTHR24276">
    <property type="entry name" value="POLYSERASE-RELATED"/>
    <property type="match status" value="1"/>
</dbReference>
<keyword evidence="3" id="KW-0720">Serine protease</keyword>
<keyword evidence="7" id="KW-1185">Reference proteome</keyword>
<accession>A0A914MMM9</accession>
<dbReference type="InterPro" id="IPR009003">
    <property type="entry name" value="Peptidase_S1_PA"/>
</dbReference>
<keyword evidence="5" id="KW-0732">Signal</keyword>
<dbReference type="WBParaSite" id="Minc3s01768g26153">
    <property type="protein sequence ID" value="Minc3s01768g26153"/>
    <property type="gene ID" value="Minc3s01768g26153"/>
</dbReference>
<keyword evidence="1" id="KW-0645">Protease</keyword>